<dbReference type="PANTHER" id="PTHR11319">
    <property type="entry name" value="G PROTEIN-COUPLED RECEPTOR-RELATED"/>
    <property type="match status" value="1"/>
</dbReference>
<comment type="caution">
    <text evidence="3">The sequence shown here is derived from an EMBL/GenBank/DDBJ whole genome shotgun (WGS) entry which is preliminary data.</text>
</comment>
<accession>A0A495JD39</accession>
<protein>
    <submittedName>
        <fullName evidence="3">Parallel beta helix pectate lyase-like protein</fullName>
    </submittedName>
</protein>
<feature type="compositionally biased region" description="Polar residues" evidence="1">
    <location>
        <begin position="32"/>
        <end position="45"/>
    </location>
</feature>
<proteinExistence type="predicted"/>
<dbReference type="AlphaFoldDB" id="A0A495JD39"/>
<dbReference type="SUPFAM" id="SSF51126">
    <property type="entry name" value="Pectin lyase-like"/>
    <property type="match status" value="1"/>
</dbReference>
<dbReference type="Proteomes" id="UP000277671">
    <property type="component" value="Unassembled WGS sequence"/>
</dbReference>
<evidence type="ECO:0000313" key="3">
    <source>
        <dbReference type="EMBL" id="RKR86428.1"/>
    </source>
</evidence>
<feature type="region of interest" description="Disordered" evidence="1">
    <location>
        <begin position="16"/>
        <end position="74"/>
    </location>
</feature>
<dbReference type="InterPro" id="IPR039448">
    <property type="entry name" value="Beta_helix"/>
</dbReference>
<evidence type="ECO:0000259" key="2">
    <source>
        <dbReference type="Pfam" id="PF13229"/>
    </source>
</evidence>
<keyword evidence="3" id="KW-0456">Lyase</keyword>
<reference evidence="3 4" key="1">
    <citation type="submission" date="2018-10" db="EMBL/GenBank/DDBJ databases">
        <title>Sequencing the genomes of 1000 actinobacteria strains.</title>
        <authorList>
            <person name="Klenk H.-P."/>
        </authorList>
    </citation>
    <scope>NUCLEOTIDE SEQUENCE [LARGE SCALE GENOMIC DNA]</scope>
    <source>
        <strain evidence="3 4">DSM 45175</strain>
    </source>
</reference>
<feature type="domain" description="Right handed beta helix" evidence="2">
    <location>
        <begin position="156"/>
        <end position="292"/>
    </location>
</feature>
<sequence length="451" mass="44900">MAGAASLSGLALATGGSAVTGSSLVDDRKVSRQLTTVERPSTVLTATEAGKGTPAPGDGQSGSPQSDEGGEVRSVACDSAELVAALTQANAEGGGALKLAPKCTYVLAAHADPGDASGGERSGLPVIYQPISIEGADATIARDATAEEFRFFTVRDGGELKLSNITLTNGRAASGGGIRIDHGGNAVVEHTTFTDSAALAPEGGGGGIFNDGHLTLTDSKFANNSAAGWAGRGGGLLNGGVLTVKGAEFTNNRAGGFGGGFANYQGAADISESTFAHNTAGEGGGIASVAARTKVWQTKVTANTARVGGGVVNKDATITLRDLTISHNTSEVAGGGVASIQGLLTLDDSTVTSNTTGGDGGGISAEQSNVLVRKSESSHNQALGPESKGGGIAVTQGQMSLFKSKVIENRAAGEPGGLSETEIVVKVDDKTVITGNRPCGDDRADDGCRVD</sequence>
<evidence type="ECO:0000313" key="4">
    <source>
        <dbReference type="Proteomes" id="UP000277671"/>
    </source>
</evidence>
<keyword evidence="4" id="KW-1185">Reference proteome</keyword>
<name>A0A495JD39_9ACTN</name>
<dbReference type="InterPro" id="IPR011050">
    <property type="entry name" value="Pectin_lyase_fold/virulence"/>
</dbReference>
<dbReference type="EMBL" id="RBKT01000001">
    <property type="protein sequence ID" value="RKR86428.1"/>
    <property type="molecule type" value="Genomic_DNA"/>
</dbReference>
<dbReference type="PANTHER" id="PTHR11319:SF35">
    <property type="entry name" value="OUTER MEMBRANE PROTEIN PMPC-RELATED"/>
    <property type="match status" value="1"/>
</dbReference>
<organism evidence="3 4">
    <name type="scientific">Micromonospora pisi</name>
    <dbReference type="NCBI Taxonomy" id="589240"/>
    <lineage>
        <taxon>Bacteria</taxon>
        <taxon>Bacillati</taxon>
        <taxon>Actinomycetota</taxon>
        <taxon>Actinomycetes</taxon>
        <taxon>Micromonosporales</taxon>
        <taxon>Micromonosporaceae</taxon>
        <taxon>Micromonospora</taxon>
    </lineage>
</organism>
<dbReference type="Pfam" id="PF13229">
    <property type="entry name" value="Beta_helix"/>
    <property type="match status" value="1"/>
</dbReference>
<evidence type="ECO:0000256" key="1">
    <source>
        <dbReference type="SAM" id="MobiDB-lite"/>
    </source>
</evidence>
<dbReference type="GO" id="GO:0016829">
    <property type="term" value="F:lyase activity"/>
    <property type="evidence" value="ECO:0007669"/>
    <property type="project" value="UniProtKB-KW"/>
</dbReference>
<gene>
    <name evidence="3" type="ORF">BDK92_0654</name>
</gene>
<dbReference type="RefSeq" id="WP_170208464.1">
    <property type="nucleotide sequence ID" value="NZ_RBKT01000001.1"/>
</dbReference>